<evidence type="ECO:0000313" key="3">
    <source>
        <dbReference type="Proteomes" id="UP000010798"/>
    </source>
</evidence>
<feature type="transmembrane region" description="Helical" evidence="1">
    <location>
        <begin position="87"/>
        <end position="113"/>
    </location>
</feature>
<evidence type="ECO:0000256" key="1">
    <source>
        <dbReference type="SAM" id="Phobius"/>
    </source>
</evidence>
<dbReference type="Pfam" id="PF12679">
    <property type="entry name" value="ABC2_membrane_2"/>
    <property type="match status" value="1"/>
</dbReference>
<dbReference type="HOGENOM" id="CLU_322345_0_0_0"/>
<protein>
    <recommendedName>
        <fullName evidence="4">ABC-type transport system involved in multi-copper enzyme maturation, permease component</fullName>
    </recommendedName>
</protein>
<feature type="transmembrane region" description="Helical" evidence="1">
    <location>
        <begin position="181"/>
        <end position="202"/>
    </location>
</feature>
<dbReference type="eggNOG" id="COG1277">
    <property type="taxonomic scope" value="Bacteria"/>
</dbReference>
<proteinExistence type="predicted"/>
<feature type="transmembrane region" description="Helical" evidence="1">
    <location>
        <begin position="151"/>
        <end position="169"/>
    </location>
</feature>
<feature type="transmembrane region" description="Helical" evidence="1">
    <location>
        <begin position="279"/>
        <end position="299"/>
    </location>
</feature>
<reference evidence="2 3" key="1">
    <citation type="submission" date="2012-02" db="EMBL/GenBank/DDBJ databases">
        <title>Complete sequence of chromosome of Singulisphaera acidiphila DSM 18658.</title>
        <authorList>
            <consortium name="US DOE Joint Genome Institute (JGI-PGF)"/>
            <person name="Lucas S."/>
            <person name="Copeland A."/>
            <person name="Lapidus A."/>
            <person name="Glavina del Rio T."/>
            <person name="Dalin E."/>
            <person name="Tice H."/>
            <person name="Bruce D."/>
            <person name="Goodwin L."/>
            <person name="Pitluck S."/>
            <person name="Peters L."/>
            <person name="Ovchinnikova G."/>
            <person name="Chertkov O."/>
            <person name="Kyrpides N."/>
            <person name="Mavromatis K."/>
            <person name="Ivanova N."/>
            <person name="Brettin T."/>
            <person name="Detter J.C."/>
            <person name="Han C."/>
            <person name="Larimer F."/>
            <person name="Land M."/>
            <person name="Hauser L."/>
            <person name="Markowitz V."/>
            <person name="Cheng J.-F."/>
            <person name="Hugenholtz P."/>
            <person name="Woyke T."/>
            <person name="Wu D."/>
            <person name="Tindall B."/>
            <person name="Pomrenke H."/>
            <person name="Brambilla E."/>
            <person name="Klenk H.-P."/>
            <person name="Eisen J.A."/>
        </authorList>
    </citation>
    <scope>NUCLEOTIDE SEQUENCE [LARGE SCALE GENOMIC DNA]</scope>
    <source>
        <strain evidence="3">ATCC BAA-1392 / DSM 18658 / VKM B-2454 / MOB10</strain>
    </source>
</reference>
<evidence type="ECO:0008006" key="4">
    <source>
        <dbReference type="Google" id="ProtNLM"/>
    </source>
</evidence>
<feature type="transmembrane region" description="Helical" evidence="1">
    <location>
        <begin position="421"/>
        <end position="442"/>
    </location>
</feature>
<accession>L0DEB4</accession>
<feature type="transmembrane region" description="Helical" evidence="1">
    <location>
        <begin position="43"/>
        <end position="66"/>
    </location>
</feature>
<gene>
    <name evidence="2" type="ordered locus">Sinac_3325</name>
</gene>
<dbReference type="KEGG" id="saci:Sinac_3325"/>
<feature type="transmembrane region" description="Helical" evidence="1">
    <location>
        <begin position="326"/>
        <end position="344"/>
    </location>
</feature>
<dbReference type="AlphaFoldDB" id="L0DEB4"/>
<dbReference type="STRING" id="886293.Sinac_3325"/>
<sequence>MIARLWWKETRTLWPAWPVLFGAGVLLQWVLLASGAEGIRSGLLMLIALCWATIYAFVTASAAFAGERETNTLGLLDALPVNRRMLWLGKTTFALASTLGLALIMLALGYLGSTNGGDLPGKADFIGHYGTLLFEAVAWGLLWSALLRNPMVAGALALFCVGEVSYIASGGAKVEFISDSVIPARLLMATLALAASAVAIVWRPLAGWSPWFLKEDAANTPAGRARPIRLRPASSTKALAWKAKREGFWMWLGASAAVWAALAFLFAASRVGDVDVLPITLFSVCVLAALVTGVGVFGGETATESQRFLLHLGVGPGPIWSRTMRAWGNGLAATALIMLVMFSVCRPHEWQKLGLLWFTPSHTFQPVLIAIAPIANAFAVGTLAGMVFRRRITAGMIAVVVWLAIVPLQSGLAILGMVPHWTLLLTPIALLIISRAWAGDWLDARPGPARWLRLAGYAVAPSVVFSAAFIANRAWGVPDPGPVMVAASAPSGIVPPGSDKTATTYHRLAMEILPMYGIAATEVGAKVQGGRPPDISRLRVELNKNQDFIKRIQQATEMPPPQLPYRPLFGGGSDPDPTSGDISRVAWLLDQHGRGCLEQDNLTGAWEDILAQYRMARQMTEAGPTSFVTQNALAIDRQATMLALDWAAGDKQTPDLLRKALTDLRALPPFPTLGDVMKAEAPLVERALDLSGAELEVAINGPRTRPIPTRIYETMLLYPSWERERARRVCRAEFKRLIAASASESEPSPSITTFREAENRQRNSPLAARVLSYTWFSEHLKLAMVGRRGLVQVIALRAWNQTHDGTYPETLDALVPDLLDRLPLDPYSAQPFGYLRSRGERVPRLNLQFMRRGDLYAVRPGQWLLFSVGPKLGVVDPIAVAAPELQRISVDSLVFPLP</sequence>
<feature type="transmembrane region" description="Helical" evidence="1">
    <location>
        <begin position="12"/>
        <end position="31"/>
    </location>
</feature>
<evidence type="ECO:0000313" key="2">
    <source>
        <dbReference type="EMBL" id="AGA27592.1"/>
    </source>
</evidence>
<feature type="transmembrane region" description="Helical" evidence="1">
    <location>
        <begin position="248"/>
        <end position="267"/>
    </location>
</feature>
<keyword evidence="3" id="KW-1185">Reference proteome</keyword>
<dbReference type="OrthoDB" id="232370at2"/>
<keyword evidence="1" id="KW-0472">Membrane</keyword>
<feature type="transmembrane region" description="Helical" evidence="1">
    <location>
        <begin position="454"/>
        <end position="475"/>
    </location>
</feature>
<name>L0DEB4_SINAD</name>
<dbReference type="EMBL" id="CP003364">
    <property type="protein sequence ID" value="AGA27592.1"/>
    <property type="molecule type" value="Genomic_DNA"/>
</dbReference>
<feature type="transmembrane region" description="Helical" evidence="1">
    <location>
        <begin position="125"/>
        <end position="144"/>
    </location>
</feature>
<keyword evidence="1" id="KW-0812">Transmembrane</keyword>
<feature type="transmembrane region" description="Helical" evidence="1">
    <location>
        <begin position="364"/>
        <end position="388"/>
    </location>
</feature>
<keyword evidence="1" id="KW-1133">Transmembrane helix</keyword>
<dbReference type="Proteomes" id="UP000010798">
    <property type="component" value="Chromosome"/>
</dbReference>
<organism evidence="2 3">
    <name type="scientific">Singulisphaera acidiphila (strain ATCC BAA-1392 / DSM 18658 / VKM B-2454 / MOB10)</name>
    <dbReference type="NCBI Taxonomy" id="886293"/>
    <lineage>
        <taxon>Bacteria</taxon>
        <taxon>Pseudomonadati</taxon>
        <taxon>Planctomycetota</taxon>
        <taxon>Planctomycetia</taxon>
        <taxon>Isosphaerales</taxon>
        <taxon>Isosphaeraceae</taxon>
        <taxon>Singulisphaera</taxon>
    </lineage>
</organism>
<feature type="transmembrane region" description="Helical" evidence="1">
    <location>
        <begin position="395"/>
        <end position="415"/>
    </location>
</feature>
<dbReference type="RefSeq" id="WP_015246738.1">
    <property type="nucleotide sequence ID" value="NC_019892.1"/>
</dbReference>